<dbReference type="CAZy" id="GT4">
    <property type="family name" value="Glycosyltransferase Family 4"/>
</dbReference>
<evidence type="ECO:0000313" key="3">
    <source>
        <dbReference type="EMBL" id="ADQ16265.1"/>
    </source>
</evidence>
<dbReference type="Proteomes" id="UP000007435">
    <property type="component" value="Chromosome"/>
</dbReference>
<dbReference type="RefSeq" id="WP_013407319.1">
    <property type="nucleotide sequence ID" value="NC_014655.1"/>
</dbReference>
<name>E4RXC0_LEAB4</name>
<dbReference type="eggNOG" id="COG0438">
    <property type="taxonomic scope" value="Bacteria"/>
</dbReference>
<dbReference type="InterPro" id="IPR001296">
    <property type="entry name" value="Glyco_trans_1"/>
</dbReference>
<evidence type="ECO:0000259" key="2">
    <source>
        <dbReference type="Pfam" id="PF13439"/>
    </source>
</evidence>
<feature type="domain" description="Glycosyl transferase family 1" evidence="1">
    <location>
        <begin position="192"/>
        <end position="346"/>
    </location>
</feature>
<dbReference type="SUPFAM" id="SSF53756">
    <property type="entry name" value="UDP-Glycosyltransferase/glycogen phosphorylase"/>
    <property type="match status" value="1"/>
</dbReference>
<dbReference type="OrthoDB" id="596635at2"/>
<dbReference type="PANTHER" id="PTHR45947:SF3">
    <property type="entry name" value="SULFOQUINOVOSYL TRANSFERASE SQD2"/>
    <property type="match status" value="1"/>
</dbReference>
<gene>
    <name evidence="3" type="ordered locus">Lbys_0491</name>
</gene>
<dbReference type="AlphaFoldDB" id="E4RXC0"/>
<keyword evidence="3" id="KW-0808">Transferase</keyword>
<sequence>MRVAFIAEILIKEFDGASRTMFQLIERIPSEGMDFRFFCGMAQENLEAVTLPTLKVPGNETYRFVVPWGGKLEKELDGFQPDVIHIATPSLLGNAALKYARKKGIPVISIYHTHFISYMDYYLKKAKIFIPLGKWYIRRSYQNFYNHCDLIYVPSISMIEELSHLGIQKSRMKLWQRGIDLSLFSPEKRNPSLLPQNSKKTILFSSRLVWEKNLKTLIDLYVLLEKEGMPYHLLIAGSGVAEEETKKAMPQATFLGHISHDLLSKYYASSDVFIFPSVTETFGNVVLEAMASGLPSVVARGGGSKDFIIPGENGYLVEPNDAKEYLFFIKEILSDEELHKKLSLKAVQMAKSYDWEALAATYFEDLKSLKP</sequence>
<accession>E4RXC0</accession>
<evidence type="ECO:0000313" key="4">
    <source>
        <dbReference type="Proteomes" id="UP000007435"/>
    </source>
</evidence>
<feature type="domain" description="Glycosyltransferase subfamily 4-like N-terminal" evidence="2">
    <location>
        <begin position="15"/>
        <end position="182"/>
    </location>
</feature>
<dbReference type="InterPro" id="IPR028098">
    <property type="entry name" value="Glyco_trans_4-like_N"/>
</dbReference>
<reference key="1">
    <citation type="submission" date="2010-11" db="EMBL/GenBank/DDBJ databases">
        <title>The complete genome of Leadbetterella byssophila DSM 17132.</title>
        <authorList>
            <consortium name="US DOE Joint Genome Institute (JGI-PGF)"/>
            <person name="Lucas S."/>
            <person name="Copeland A."/>
            <person name="Lapidus A."/>
            <person name="Glavina del Rio T."/>
            <person name="Dalin E."/>
            <person name="Tice H."/>
            <person name="Bruce D."/>
            <person name="Goodwin L."/>
            <person name="Pitluck S."/>
            <person name="Kyrpides N."/>
            <person name="Mavromatis K."/>
            <person name="Ivanova N."/>
            <person name="Teshima H."/>
            <person name="Brettin T."/>
            <person name="Detter J.C."/>
            <person name="Han C."/>
            <person name="Tapia R."/>
            <person name="Land M."/>
            <person name="Hauser L."/>
            <person name="Markowitz V."/>
            <person name="Cheng J.-F."/>
            <person name="Hugenholtz P."/>
            <person name="Woyke T."/>
            <person name="Wu D."/>
            <person name="Tindall B."/>
            <person name="Pomrenke H.G."/>
            <person name="Brambilla E."/>
            <person name="Klenk H.-P."/>
            <person name="Eisen J.A."/>
        </authorList>
    </citation>
    <scope>NUCLEOTIDE SEQUENCE [LARGE SCALE GENOMIC DNA]</scope>
    <source>
        <strain>DSM 17132</strain>
    </source>
</reference>
<organism evidence="3 4">
    <name type="scientific">Leadbetterella byssophila (strain DSM 17132 / JCM 16389 / KACC 11308 / NBRC 106382 / 4M15)</name>
    <dbReference type="NCBI Taxonomy" id="649349"/>
    <lineage>
        <taxon>Bacteria</taxon>
        <taxon>Pseudomonadati</taxon>
        <taxon>Bacteroidota</taxon>
        <taxon>Cytophagia</taxon>
        <taxon>Cytophagales</taxon>
        <taxon>Leadbetterellaceae</taxon>
        <taxon>Leadbetterella</taxon>
    </lineage>
</organism>
<evidence type="ECO:0000259" key="1">
    <source>
        <dbReference type="Pfam" id="PF00534"/>
    </source>
</evidence>
<keyword evidence="4" id="KW-1185">Reference proteome</keyword>
<dbReference type="PANTHER" id="PTHR45947">
    <property type="entry name" value="SULFOQUINOVOSYL TRANSFERASE SQD2"/>
    <property type="match status" value="1"/>
</dbReference>
<dbReference type="KEGG" id="lby:Lbys_0491"/>
<dbReference type="CDD" id="cd03814">
    <property type="entry name" value="GT4-like"/>
    <property type="match status" value="1"/>
</dbReference>
<protein>
    <submittedName>
        <fullName evidence="3">Glycosyl transferase group 1</fullName>
    </submittedName>
</protein>
<reference evidence="3 4" key="2">
    <citation type="journal article" date="2011" name="Stand. Genomic Sci.">
        <title>Complete genome sequence of Leadbetterella byssophila type strain (4M15).</title>
        <authorList>
            <person name="Abt B."/>
            <person name="Teshima H."/>
            <person name="Lucas S."/>
            <person name="Lapidus A."/>
            <person name="Del Rio T.G."/>
            <person name="Nolan M."/>
            <person name="Tice H."/>
            <person name="Cheng J.F."/>
            <person name="Pitluck S."/>
            <person name="Liolios K."/>
            <person name="Pagani I."/>
            <person name="Ivanova N."/>
            <person name="Mavromatis K."/>
            <person name="Pati A."/>
            <person name="Tapia R."/>
            <person name="Han C."/>
            <person name="Goodwin L."/>
            <person name="Chen A."/>
            <person name="Palaniappan K."/>
            <person name="Land M."/>
            <person name="Hauser L."/>
            <person name="Chang Y.J."/>
            <person name="Jeffries C.D."/>
            <person name="Rohde M."/>
            <person name="Goker M."/>
            <person name="Tindall B.J."/>
            <person name="Detter J.C."/>
            <person name="Woyke T."/>
            <person name="Bristow J."/>
            <person name="Eisen J.A."/>
            <person name="Markowitz V."/>
            <person name="Hugenholtz P."/>
            <person name="Klenk H.P."/>
            <person name="Kyrpides N.C."/>
        </authorList>
    </citation>
    <scope>NUCLEOTIDE SEQUENCE [LARGE SCALE GENOMIC DNA]</scope>
    <source>
        <strain evidence="4">DSM 17132 / JCM 16389 / KACC 11308 / NBRC 106382 / 4M15</strain>
    </source>
</reference>
<dbReference type="EMBL" id="CP002305">
    <property type="protein sequence ID" value="ADQ16265.1"/>
    <property type="molecule type" value="Genomic_DNA"/>
</dbReference>
<dbReference type="Pfam" id="PF13439">
    <property type="entry name" value="Glyco_transf_4"/>
    <property type="match status" value="1"/>
</dbReference>
<dbReference type="HOGENOM" id="CLU_009583_2_0_10"/>
<proteinExistence type="predicted"/>
<dbReference type="InterPro" id="IPR050194">
    <property type="entry name" value="Glycosyltransferase_grp1"/>
</dbReference>
<dbReference type="Pfam" id="PF00534">
    <property type="entry name" value="Glycos_transf_1"/>
    <property type="match status" value="1"/>
</dbReference>
<dbReference type="Gene3D" id="3.40.50.2000">
    <property type="entry name" value="Glycogen Phosphorylase B"/>
    <property type="match status" value="2"/>
</dbReference>
<dbReference type="STRING" id="649349.Lbys_0491"/>
<dbReference type="GO" id="GO:0016757">
    <property type="term" value="F:glycosyltransferase activity"/>
    <property type="evidence" value="ECO:0007669"/>
    <property type="project" value="InterPro"/>
</dbReference>